<gene>
    <name evidence="1" type="ORF">N7541_000875</name>
</gene>
<sequence length="242" mass="27547">MDHLSVRATVDLMILDYLLALSIGGIVSVIKKEKTHEEVNWMVESAESESHRDLHKGTSDLLCPGIWTSNCVSSMSSTSFASGSPPKDHALDNFVPLSDIGVKFMNLCRFARDNVSWTRWFDLGARFMIHAIIEEGERLPEPLNKLRNWETKTNPIDAHWEVSRTLFLEHMPSPYGTTGPATREQLDTLFPLSELESEFTGFVEDFMDILDAPLLLQLEQGQLQGWTPEETRRIRLECLRTL</sequence>
<protein>
    <submittedName>
        <fullName evidence="1">Uncharacterized protein</fullName>
    </submittedName>
</protein>
<evidence type="ECO:0000313" key="1">
    <source>
        <dbReference type="EMBL" id="KAJ5366934.1"/>
    </source>
</evidence>
<dbReference type="AlphaFoldDB" id="A0A9W9RXK5"/>
<dbReference type="EMBL" id="JAPZBR010000001">
    <property type="protein sequence ID" value="KAJ5366934.1"/>
    <property type="molecule type" value="Genomic_DNA"/>
</dbReference>
<reference evidence="1" key="1">
    <citation type="submission" date="2022-12" db="EMBL/GenBank/DDBJ databases">
        <authorList>
            <person name="Petersen C."/>
        </authorList>
    </citation>
    <scope>NUCLEOTIDE SEQUENCE</scope>
    <source>
        <strain evidence="1">IBT 35675</strain>
    </source>
</reference>
<evidence type="ECO:0000313" key="2">
    <source>
        <dbReference type="Proteomes" id="UP001148299"/>
    </source>
</evidence>
<comment type="caution">
    <text evidence="1">The sequence shown here is derived from an EMBL/GenBank/DDBJ whole genome shotgun (WGS) entry which is preliminary data.</text>
</comment>
<organism evidence="1 2">
    <name type="scientific">Penicillium brevicompactum</name>
    <dbReference type="NCBI Taxonomy" id="5074"/>
    <lineage>
        <taxon>Eukaryota</taxon>
        <taxon>Fungi</taxon>
        <taxon>Dikarya</taxon>
        <taxon>Ascomycota</taxon>
        <taxon>Pezizomycotina</taxon>
        <taxon>Eurotiomycetes</taxon>
        <taxon>Eurotiomycetidae</taxon>
        <taxon>Eurotiales</taxon>
        <taxon>Aspergillaceae</taxon>
        <taxon>Penicillium</taxon>
    </lineage>
</organism>
<name>A0A9W9RXK5_PENBR</name>
<proteinExistence type="predicted"/>
<dbReference type="Proteomes" id="UP001148299">
    <property type="component" value="Unassembled WGS sequence"/>
</dbReference>
<reference evidence="1" key="2">
    <citation type="journal article" date="2023" name="IMA Fungus">
        <title>Comparative genomic study of the Penicillium genus elucidates a diverse pangenome and 15 lateral gene transfer events.</title>
        <authorList>
            <person name="Petersen C."/>
            <person name="Sorensen T."/>
            <person name="Nielsen M.R."/>
            <person name="Sondergaard T.E."/>
            <person name="Sorensen J.L."/>
            <person name="Fitzpatrick D.A."/>
            <person name="Frisvad J.C."/>
            <person name="Nielsen K.L."/>
        </authorList>
    </citation>
    <scope>NUCLEOTIDE SEQUENCE</scope>
    <source>
        <strain evidence="1">IBT 35675</strain>
    </source>
</reference>
<keyword evidence="2" id="KW-1185">Reference proteome</keyword>
<accession>A0A9W9RXK5</accession>